<dbReference type="InterPro" id="IPR000719">
    <property type="entry name" value="Prot_kinase_dom"/>
</dbReference>
<keyword evidence="2" id="KW-0547">Nucleotide-binding</keyword>
<reference evidence="6" key="1">
    <citation type="submission" date="2021-02" db="EMBL/GenBank/DDBJ databases">
        <title>Metagenome analyses of Stigonema ocellatum DSM 106950, Chlorogloea purpurea SAG 13.99 and Gomphosphaeria aponina DSM 107014.</title>
        <authorList>
            <person name="Marter P."/>
            <person name="Huang S."/>
        </authorList>
    </citation>
    <scope>NUCLEOTIDE SEQUENCE</scope>
    <source>
        <strain evidence="6">JP213</strain>
    </source>
</reference>
<comment type="caution">
    <text evidence="6">The sequence shown here is derived from an EMBL/GenBank/DDBJ whole genome shotgun (WGS) entry which is preliminary data.</text>
</comment>
<dbReference type="EMBL" id="JADQBC010000078">
    <property type="protein sequence ID" value="MBR8828617.1"/>
    <property type="molecule type" value="Genomic_DNA"/>
</dbReference>
<keyword evidence="4" id="KW-0067">ATP-binding</keyword>
<dbReference type="PROSITE" id="PS00108">
    <property type="entry name" value="PROTEIN_KINASE_ST"/>
    <property type="match status" value="1"/>
</dbReference>
<dbReference type="Proteomes" id="UP000767446">
    <property type="component" value="Unassembled WGS sequence"/>
</dbReference>
<dbReference type="GO" id="GO:0004674">
    <property type="term" value="F:protein serine/threonine kinase activity"/>
    <property type="evidence" value="ECO:0007669"/>
    <property type="project" value="UniProtKB-KW"/>
</dbReference>
<dbReference type="PANTHER" id="PTHR43289">
    <property type="entry name" value="MITOGEN-ACTIVATED PROTEIN KINASE KINASE KINASE 20-RELATED"/>
    <property type="match status" value="1"/>
</dbReference>
<evidence type="ECO:0000256" key="4">
    <source>
        <dbReference type="ARBA" id="ARBA00022840"/>
    </source>
</evidence>
<gene>
    <name evidence="6" type="ORF">DSM107014_12080</name>
</gene>
<name>A0A941GUI2_9CHRO</name>
<evidence type="ECO:0000313" key="6">
    <source>
        <dbReference type="EMBL" id="MBR8828617.1"/>
    </source>
</evidence>
<keyword evidence="6" id="KW-0723">Serine/threonine-protein kinase</keyword>
<keyword evidence="1" id="KW-0808">Transferase</keyword>
<dbReference type="PROSITE" id="PS50011">
    <property type="entry name" value="PROTEIN_KINASE_DOM"/>
    <property type="match status" value="1"/>
</dbReference>
<evidence type="ECO:0000256" key="1">
    <source>
        <dbReference type="ARBA" id="ARBA00022679"/>
    </source>
</evidence>
<proteinExistence type="predicted"/>
<dbReference type="InterPro" id="IPR008271">
    <property type="entry name" value="Ser/Thr_kinase_AS"/>
</dbReference>
<dbReference type="Gene3D" id="1.10.510.10">
    <property type="entry name" value="Transferase(Phosphotransferase) domain 1"/>
    <property type="match status" value="1"/>
</dbReference>
<dbReference type="AlphaFoldDB" id="A0A941GUI2"/>
<keyword evidence="3 6" id="KW-0418">Kinase</keyword>
<dbReference type="SUPFAM" id="SSF56112">
    <property type="entry name" value="Protein kinase-like (PK-like)"/>
    <property type="match status" value="1"/>
</dbReference>
<accession>A0A941GUI2</accession>
<dbReference type="PANTHER" id="PTHR43289:SF34">
    <property type="entry name" value="SERINE_THREONINE-PROTEIN KINASE YBDM-RELATED"/>
    <property type="match status" value="1"/>
</dbReference>
<sequence length="498" mass="56918">MTTNSKNRLLANRYQLQEMIGKGAMGQVYRAKDMLLGGVNVSVKILSQALQSQKSRERFEREATISALLAEKSIHIVKVRDYGVDENNIPFYVMDFLQGGSLSEMIKSEKMSLPRFLTLTRQICLGLDSAHKGIVFEGKPCPIIHRDIKPNNIFVVEDQILGQVIKLLDFGIAKLVEASDSQTNAFMGTIEYCSPEQMEGGETIDRRSDIYSLGIVMYEMLAQELPYQPTSFSYANWYKAHHEFQPKPFNPKLKILGEVQELVLKCLAKKPGDRYQSVGEILQVIEGIQKKETKTRPTALKNLPPTSSSKSTVFLREIYADSSWPEDKPQQKIVFPSLTNKLEKVIPSLWVMLEEDDIIKRMSSIRYNQFLFQSYPHPMVLWVTVLYNREQGPRWLPCYLDLKTDIGKQVVKVLAESEDYHIVLFALNKPQQCLHVIVNKTNMKQRALLKRVIAVSQALNKVSSQPQISKKKLKEEFEHLKPKIIQELESANSEQLHG</sequence>
<dbReference type="SMART" id="SM00220">
    <property type="entry name" value="S_TKc"/>
    <property type="match status" value="1"/>
</dbReference>
<evidence type="ECO:0000256" key="3">
    <source>
        <dbReference type="ARBA" id="ARBA00022777"/>
    </source>
</evidence>
<evidence type="ECO:0000259" key="5">
    <source>
        <dbReference type="PROSITE" id="PS50011"/>
    </source>
</evidence>
<dbReference type="InterPro" id="IPR011009">
    <property type="entry name" value="Kinase-like_dom_sf"/>
</dbReference>
<dbReference type="CDD" id="cd14014">
    <property type="entry name" value="STKc_PknB_like"/>
    <property type="match status" value="1"/>
</dbReference>
<feature type="domain" description="Protein kinase" evidence="5">
    <location>
        <begin position="14"/>
        <end position="288"/>
    </location>
</feature>
<evidence type="ECO:0000256" key="2">
    <source>
        <dbReference type="ARBA" id="ARBA00022741"/>
    </source>
</evidence>
<dbReference type="Pfam" id="PF00069">
    <property type="entry name" value="Pkinase"/>
    <property type="match status" value="1"/>
</dbReference>
<evidence type="ECO:0000313" key="7">
    <source>
        <dbReference type="Proteomes" id="UP000767446"/>
    </source>
</evidence>
<dbReference type="Gene3D" id="3.30.200.20">
    <property type="entry name" value="Phosphorylase Kinase, domain 1"/>
    <property type="match status" value="1"/>
</dbReference>
<protein>
    <submittedName>
        <fullName evidence="6">Serine/threonine protein kinase</fullName>
    </submittedName>
</protein>
<dbReference type="GO" id="GO:0005524">
    <property type="term" value="F:ATP binding"/>
    <property type="evidence" value="ECO:0007669"/>
    <property type="project" value="UniProtKB-KW"/>
</dbReference>
<organism evidence="6 7">
    <name type="scientific">Gomphosphaeria aponina SAG 52.96 = DSM 107014</name>
    <dbReference type="NCBI Taxonomy" id="1521640"/>
    <lineage>
        <taxon>Bacteria</taxon>
        <taxon>Bacillati</taxon>
        <taxon>Cyanobacteriota</taxon>
        <taxon>Cyanophyceae</taxon>
        <taxon>Oscillatoriophycideae</taxon>
        <taxon>Chroococcales</taxon>
        <taxon>Gomphosphaeriaceae</taxon>
        <taxon>Gomphosphaeria</taxon>
    </lineage>
</organism>